<name>A0A0G4F1T4_9ALVE</name>
<feature type="region of interest" description="Disordered" evidence="1">
    <location>
        <begin position="1"/>
        <end position="67"/>
    </location>
</feature>
<feature type="compositionally biased region" description="Basic and acidic residues" evidence="1">
    <location>
        <begin position="1067"/>
        <end position="1076"/>
    </location>
</feature>
<feature type="compositionally biased region" description="Gly residues" evidence="1">
    <location>
        <begin position="287"/>
        <end position="306"/>
    </location>
</feature>
<feature type="compositionally biased region" description="Low complexity" evidence="1">
    <location>
        <begin position="266"/>
        <end position="279"/>
    </location>
</feature>
<feature type="compositionally biased region" description="Low complexity" evidence="1">
    <location>
        <begin position="780"/>
        <end position="802"/>
    </location>
</feature>
<evidence type="ECO:0000256" key="1">
    <source>
        <dbReference type="SAM" id="MobiDB-lite"/>
    </source>
</evidence>
<feature type="compositionally biased region" description="Acidic residues" evidence="1">
    <location>
        <begin position="347"/>
        <end position="372"/>
    </location>
</feature>
<feature type="compositionally biased region" description="Pro residues" evidence="1">
    <location>
        <begin position="803"/>
        <end position="816"/>
    </location>
</feature>
<gene>
    <name evidence="2" type="ORF">Cvel_2640</name>
</gene>
<feature type="compositionally biased region" description="Low complexity" evidence="1">
    <location>
        <begin position="866"/>
        <end position="875"/>
    </location>
</feature>
<evidence type="ECO:0008006" key="3">
    <source>
        <dbReference type="Google" id="ProtNLM"/>
    </source>
</evidence>
<feature type="compositionally biased region" description="Polar residues" evidence="1">
    <location>
        <begin position="31"/>
        <end position="64"/>
    </location>
</feature>
<feature type="compositionally biased region" description="Gly residues" evidence="1">
    <location>
        <begin position="1000"/>
        <end position="1027"/>
    </location>
</feature>
<feature type="compositionally biased region" description="Polar residues" evidence="1">
    <location>
        <begin position="916"/>
        <end position="928"/>
    </location>
</feature>
<feature type="compositionally biased region" description="Pro residues" evidence="1">
    <location>
        <begin position="634"/>
        <end position="647"/>
    </location>
</feature>
<feature type="compositionally biased region" description="Basic and acidic residues" evidence="1">
    <location>
        <begin position="535"/>
        <end position="548"/>
    </location>
</feature>
<accession>A0A0G4F1T4</accession>
<feature type="compositionally biased region" description="Polar residues" evidence="1">
    <location>
        <begin position="8"/>
        <end position="23"/>
    </location>
</feature>
<feature type="compositionally biased region" description="Pro residues" evidence="1">
    <location>
        <begin position="936"/>
        <end position="960"/>
    </location>
</feature>
<dbReference type="VEuPathDB" id="CryptoDB:Cvel_2640"/>
<feature type="compositionally biased region" description="Low complexity" evidence="1">
    <location>
        <begin position="603"/>
        <end position="614"/>
    </location>
</feature>
<feature type="region of interest" description="Disordered" evidence="1">
    <location>
        <begin position="451"/>
        <end position="1188"/>
    </location>
</feature>
<feature type="compositionally biased region" description="Basic and acidic residues" evidence="1">
    <location>
        <begin position="334"/>
        <end position="346"/>
    </location>
</feature>
<feature type="compositionally biased region" description="Polar residues" evidence="1">
    <location>
        <begin position="557"/>
        <end position="581"/>
    </location>
</feature>
<feature type="region of interest" description="Disordered" evidence="1">
    <location>
        <begin position="241"/>
        <end position="307"/>
    </location>
</feature>
<feature type="compositionally biased region" description="Low complexity" evidence="1">
    <location>
        <begin position="980"/>
        <end position="999"/>
    </location>
</feature>
<proteinExistence type="predicted"/>
<feature type="compositionally biased region" description="Polar residues" evidence="1">
    <location>
        <begin position="241"/>
        <end position="254"/>
    </location>
</feature>
<organism evidence="2">
    <name type="scientific">Chromera velia CCMP2878</name>
    <dbReference type="NCBI Taxonomy" id="1169474"/>
    <lineage>
        <taxon>Eukaryota</taxon>
        <taxon>Sar</taxon>
        <taxon>Alveolata</taxon>
        <taxon>Colpodellida</taxon>
        <taxon>Chromeraceae</taxon>
        <taxon>Chromera</taxon>
    </lineage>
</organism>
<evidence type="ECO:0000313" key="2">
    <source>
        <dbReference type="EMBL" id="CEM05571.1"/>
    </source>
</evidence>
<feature type="compositionally biased region" description="Low complexity" evidence="1">
    <location>
        <begin position="827"/>
        <end position="841"/>
    </location>
</feature>
<protein>
    <recommendedName>
        <fullName evidence="3">C3H1-type domain-containing protein</fullName>
    </recommendedName>
</protein>
<feature type="compositionally biased region" description="Pro residues" evidence="1">
    <location>
        <begin position="511"/>
        <end position="521"/>
    </location>
</feature>
<dbReference type="EMBL" id="CDMZ01000055">
    <property type="protein sequence ID" value="CEM05571.1"/>
    <property type="molecule type" value="Genomic_DNA"/>
</dbReference>
<feature type="region of interest" description="Disordered" evidence="1">
    <location>
        <begin position="334"/>
        <end position="395"/>
    </location>
</feature>
<sequence>MRIPPTDGHNSNHAGEQAFQSSGGPPASTVGGATSDSHSDNSPSQAATGSPVRHTTATAQTPDSPQIMPVAVSEGEVAEAEAGSGHEVQRQQHRIAEDYKVQPGVLNMNMPPEALRGNFAGGWGQAATAVPAGYPGASPVSTQMGGAGVYSPSGRRVSFGWRRMSSGRSMSVDAFRRFSPHDDGVAASGDVSRTSASAAVKPSASGDLFPFLAAFPSQDHAAGLNTSGRHAPTFLHQQYVGSGQAPQNPQQTEGRVSFEQKGKFSATAAAAVPGQAGQRRGQEHQQGRGGIGMGGGQGQHGQGGQVGRVVDRADRSPRWQVTDSVEQVFAQRVEREARARDGKSTDGDEAPSDSDGDEESDGDEDEVDEEEEERRRERRRQMGIPENITPAEAHKFIDSSKLLDSSGANAKSIGSMTHDLGLCKPCVFVHNKGCRNDKACLFCHEWHPPKIKKRRHRKRNRTRRGTSSRGSDVSGSPERLPFCLQKEPQVPPMSGGPLPARSRISTNSSLPPSPPPHPADNPPSSLSNRGGSHLDTPDQIRRTPERFSRGSPALMNLNPQTAGLSPGSSGQMQYASASSSSRKFETPPMSLPLAGIVSGGRETGTASSGPASASLRSHPPPPPTSQHPSNQQPPQVPPYPTHSPAPIRPGSANRPDVLAPPGSAGSMSGRPEAAGPRRTRLSSGGSGSMMGLPHASGSVGGRGWMSSPPEAPLIGRHPSGASPPQLPSQHPSGEEEEEMPEWFSPVGASQQAAQAHSFGISGGPSNEKPQAPVGALMPPQKDSSSLQQQHQQPQRGSPLLQFLPPPPAAQHPPPLPEDMSVQVARHPSGGISSSQRSSNFQPQPPPPPLPEATGGEWDRSGRHRSSGPSPSHSPSAAVLPRPPGDGASSRSYREGTRGTQTGGMAPAVAALFASQGEPSRGSNNTSPILSFGGTPTHPPRNAPPGFSPTSLPPPHPPPGPGSDYGANATQLKADAPVFIPRTSPSPSRSTSPQQQSGAPPRGGGRGGGGGSNSASVGGRGGSSGSGLRGRPTSSGGGRNGRTSRGRGRGGQQDQQSQSQSGGGIVKLPDRDRESAGGDRPGASSSGSGSWMPVRSNGGGDPPPHRMQSSSGGSGPPPNGSHPEPFIWGEVGGGGRGVNEGSSNRRPQRGGGEGSSSGGRGGGSRGRWAHGGGGGGGYRRSGSETPEWA</sequence>
<feature type="compositionally biased region" description="Low complexity" evidence="1">
    <location>
        <begin position="467"/>
        <end position="476"/>
    </location>
</feature>
<reference evidence="2" key="1">
    <citation type="submission" date="2014-11" db="EMBL/GenBank/DDBJ databases">
        <authorList>
            <person name="Otto D Thomas"/>
            <person name="Naeem Raeece"/>
        </authorList>
    </citation>
    <scope>NUCLEOTIDE SEQUENCE</scope>
</reference>
<dbReference type="AlphaFoldDB" id="A0A0G4F1T4"/>
<feature type="compositionally biased region" description="Gly residues" evidence="1">
    <location>
        <begin position="1148"/>
        <end position="1178"/>
    </location>
</feature>
<feature type="compositionally biased region" description="Basic residues" evidence="1">
    <location>
        <begin position="451"/>
        <end position="466"/>
    </location>
</feature>